<gene>
    <name evidence="6" type="ORF">DOTSEDRAFT_44616</name>
</gene>
<keyword evidence="5" id="KW-0456">Lyase</keyword>
<keyword evidence="4" id="KW-0324">Glycolysis</keyword>
<protein>
    <recommendedName>
        <fullName evidence="3">fructose-bisphosphate aldolase</fullName>
        <ecNumber evidence="3">4.1.2.13</ecNumber>
    </recommendedName>
</protein>
<evidence type="ECO:0000256" key="1">
    <source>
        <dbReference type="ARBA" id="ARBA00004714"/>
    </source>
</evidence>
<evidence type="ECO:0000256" key="4">
    <source>
        <dbReference type="ARBA" id="ARBA00023152"/>
    </source>
</evidence>
<dbReference type="GO" id="GO:0006096">
    <property type="term" value="P:glycolytic process"/>
    <property type="evidence" value="ECO:0007669"/>
    <property type="project" value="UniProtKB-UniPathway"/>
</dbReference>
<evidence type="ECO:0000313" key="7">
    <source>
        <dbReference type="Proteomes" id="UP000016933"/>
    </source>
</evidence>
<dbReference type="InterPro" id="IPR000741">
    <property type="entry name" value="FBA_I"/>
</dbReference>
<name>N1PLJ3_DOTSN</name>
<dbReference type="InterPro" id="IPR013785">
    <property type="entry name" value="Aldolase_TIM"/>
</dbReference>
<evidence type="ECO:0000256" key="2">
    <source>
        <dbReference type="ARBA" id="ARBA00010387"/>
    </source>
</evidence>
<dbReference type="EC" id="4.1.2.13" evidence="3"/>
<reference evidence="6 7" key="2">
    <citation type="journal article" date="2012" name="PLoS Pathog.">
        <title>Diverse lifestyles and strategies of plant pathogenesis encoded in the genomes of eighteen Dothideomycetes fungi.</title>
        <authorList>
            <person name="Ohm R.A."/>
            <person name="Feau N."/>
            <person name="Henrissat B."/>
            <person name="Schoch C.L."/>
            <person name="Horwitz B.A."/>
            <person name="Barry K.W."/>
            <person name="Condon B.J."/>
            <person name="Copeland A.C."/>
            <person name="Dhillon B."/>
            <person name="Glaser F."/>
            <person name="Hesse C.N."/>
            <person name="Kosti I."/>
            <person name="LaButti K."/>
            <person name="Lindquist E.A."/>
            <person name="Lucas S."/>
            <person name="Salamov A.A."/>
            <person name="Bradshaw R.E."/>
            <person name="Ciuffetti L."/>
            <person name="Hamelin R.C."/>
            <person name="Kema G.H.J."/>
            <person name="Lawrence C."/>
            <person name="Scott J.A."/>
            <person name="Spatafora J.W."/>
            <person name="Turgeon B.G."/>
            <person name="de Wit P.J.G.M."/>
            <person name="Zhong S."/>
            <person name="Goodwin S.B."/>
            <person name="Grigoriev I.V."/>
        </authorList>
    </citation>
    <scope>NUCLEOTIDE SEQUENCE [LARGE SCALE GENOMIC DNA]</scope>
    <source>
        <strain evidence="7">NZE10 / CBS 128990</strain>
    </source>
</reference>
<sequence length="61" mass="6435">MSTCPSSLVPALTSLYGGFSDVESIECLHVINKRRLENSSVAPWALTSSVGRALQGVATQV</sequence>
<dbReference type="GO" id="GO:0004332">
    <property type="term" value="F:fructose-bisphosphate aldolase activity"/>
    <property type="evidence" value="ECO:0007669"/>
    <property type="project" value="UniProtKB-EC"/>
</dbReference>
<dbReference type="Gene3D" id="3.20.20.70">
    <property type="entry name" value="Aldolase class I"/>
    <property type="match status" value="1"/>
</dbReference>
<dbReference type="SUPFAM" id="SSF51569">
    <property type="entry name" value="Aldolase"/>
    <property type="match status" value="1"/>
</dbReference>
<evidence type="ECO:0000256" key="3">
    <source>
        <dbReference type="ARBA" id="ARBA00013068"/>
    </source>
</evidence>
<dbReference type="OrthoDB" id="36455at2759"/>
<keyword evidence="7" id="KW-1185">Reference proteome</keyword>
<dbReference type="UniPathway" id="UPA00109">
    <property type="reaction ID" value="UER00183"/>
</dbReference>
<dbReference type="EMBL" id="KB446539">
    <property type="protein sequence ID" value="EME44372.1"/>
    <property type="molecule type" value="Genomic_DNA"/>
</dbReference>
<comment type="pathway">
    <text evidence="1">Carbohydrate degradation; glycolysis; D-glyceraldehyde 3-phosphate and glycerone phosphate from D-glucose: step 4/4.</text>
</comment>
<organism evidence="6 7">
    <name type="scientific">Dothistroma septosporum (strain NZE10 / CBS 128990)</name>
    <name type="common">Red band needle blight fungus</name>
    <name type="synonym">Mycosphaerella pini</name>
    <dbReference type="NCBI Taxonomy" id="675120"/>
    <lineage>
        <taxon>Eukaryota</taxon>
        <taxon>Fungi</taxon>
        <taxon>Dikarya</taxon>
        <taxon>Ascomycota</taxon>
        <taxon>Pezizomycotina</taxon>
        <taxon>Dothideomycetes</taxon>
        <taxon>Dothideomycetidae</taxon>
        <taxon>Mycosphaerellales</taxon>
        <taxon>Mycosphaerellaceae</taxon>
        <taxon>Dothistroma</taxon>
    </lineage>
</organism>
<reference evidence="7" key="1">
    <citation type="journal article" date="2012" name="PLoS Genet.">
        <title>The genomes of the fungal plant pathogens Cladosporium fulvum and Dothistroma septosporum reveal adaptation to different hosts and lifestyles but also signatures of common ancestry.</title>
        <authorList>
            <person name="de Wit P.J.G.M."/>
            <person name="van der Burgt A."/>
            <person name="Oekmen B."/>
            <person name="Stergiopoulos I."/>
            <person name="Abd-Elsalam K.A."/>
            <person name="Aerts A.L."/>
            <person name="Bahkali A.H."/>
            <person name="Beenen H.G."/>
            <person name="Chettri P."/>
            <person name="Cox M.P."/>
            <person name="Datema E."/>
            <person name="de Vries R.P."/>
            <person name="Dhillon B."/>
            <person name="Ganley A.R."/>
            <person name="Griffiths S.A."/>
            <person name="Guo Y."/>
            <person name="Hamelin R.C."/>
            <person name="Henrissat B."/>
            <person name="Kabir M.S."/>
            <person name="Jashni M.K."/>
            <person name="Kema G."/>
            <person name="Klaubauf S."/>
            <person name="Lapidus A."/>
            <person name="Levasseur A."/>
            <person name="Lindquist E."/>
            <person name="Mehrabi R."/>
            <person name="Ohm R.A."/>
            <person name="Owen T.J."/>
            <person name="Salamov A."/>
            <person name="Schwelm A."/>
            <person name="Schijlen E."/>
            <person name="Sun H."/>
            <person name="van den Burg H.A."/>
            <person name="van Ham R.C.H.J."/>
            <person name="Zhang S."/>
            <person name="Goodwin S.B."/>
            <person name="Grigoriev I.V."/>
            <person name="Collemare J."/>
            <person name="Bradshaw R.E."/>
        </authorList>
    </citation>
    <scope>NUCLEOTIDE SEQUENCE [LARGE SCALE GENOMIC DNA]</scope>
    <source>
        <strain evidence="7">NZE10 / CBS 128990</strain>
    </source>
</reference>
<accession>N1PLJ3</accession>
<dbReference type="Proteomes" id="UP000016933">
    <property type="component" value="Unassembled WGS sequence"/>
</dbReference>
<evidence type="ECO:0000313" key="6">
    <source>
        <dbReference type="EMBL" id="EME44372.1"/>
    </source>
</evidence>
<proteinExistence type="inferred from homology"/>
<dbReference type="HOGENOM" id="CLU_2922610_0_0_1"/>
<evidence type="ECO:0000256" key="5">
    <source>
        <dbReference type="ARBA" id="ARBA00023239"/>
    </source>
</evidence>
<dbReference type="Pfam" id="PF00274">
    <property type="entry name" value="Glycolytic"/>
    <property type="match status" value="1"/>
</dbReference>
<dbReference type="AlphaFoldDB" id="N1PLJ3"/>
<comment type="similarity">
    <text evidence="2">Belongs to the class I fructose-bisphosphate aldolase family.</text>
</comment>